<accession>G4Q2Y3</accession>
<dbReference type="PATRIC" id="fig|568816.4.peg.1525"/>
<dbReference type="PANTHER" id="PTHR30354">
    <property type="entry name" value="GNT FAMILY GLUCONATE TRANSPORTER"/>
    <property type="match status" value="1"/>
</dbReference>
<organism evidence="2 3">
    <name type="scientific">Acidaminococcus intestini (strain RyC-MR95)</name>
    <dbReference type="NCBI Taxonomy" id="568816"/>
    <lineage>
        <taxon>Bacteria</taxon>
        <taxon>Bacillati</taxon>
        <taxon>Bacillota</taxon>
        <taxon>Negativicutes</taxon>
        <taxon>Acidaminococcales</taxon>
        <taxon>Acidaminococcaceae</taxon>
        <taxon>Acidaminococcus</taxon>
    </lineage>
</organism>
<feature type="transmembrane region" description="Helical" evidence="1">
    <location>
        <begin position="76"/>
        <end position="97"/>
    </location>
</feature>
<dbReference type="KEGG" id="ain:Acin_1571"/>
<dbReference type="HOGENOM" id="CLU_027949_0_2_9"/>
<feature type="transmembrane region" description="Helical" evidence="1">
    <location>
        <begin position="158"/>
        <end position="176"/>
    </location>
</feature>
<feature type="transmembrane region" description="Helical" evidence="1">
    <location>
        <begin position="196"/>
        <end position="217"/>
    </location>
</feature>
<dbReference type="EMBL" id="CP003058">
    <property type="protein sequence ID" value="AEQ22789.1"/>
    <property type="molecule type" value="Genomic_DNA"/>
</dbReference>
<feature type="transmembrane region" description="Helical" evidence="1">
    <location>
        <begin position="293"/>
        <end position="318"/>
    </location>
</feature>
<dbReference type="PIRSF" id="PIRSF002746">
    <property type="entry name" value="Gluconate_transporter"/>
    <property type="match status" value="1"/>
</dbReference>
<evidence type="ECO:0000313" key="2">
    <source>
        <dbReference type="EMBL" id="AEQ22789.1"/>
    </source>
</evidence>
<feature type="transmembrane region" description="Helical" evidence="1">
    <location>
        <begin position="12"/>
        <end position="29"/>
    </location>
</feature>
<name>G4Q2Y3_ACIIR</name>
<dbReference type="FunCoup" id="G4Q2Y3">
    <property type="interactions" value="42"/>
</dbReference>
<reference evidence="2 3" key="1">
    <citation type="journal article" date="2011" name="J. Bacteriol.">
        <title>Complete genome sequence of Acidaminococcus intestini RYC-MR95, a Gram-negative bacterium from the phylum Firmicutes.</title>
        <authorList>
            <person name="D'Auria G."/>
            <person name="Galan J.C."/>
            <person name="Rodriguez-Alcayna M."/>
            <person name="Moya A."/>
            <person name="Baquero F."/>
            <person name="Latorre A."/>
        </authorList>
    </citation>
    <scope>NUCLEOTIDE SEQUENCE [LARGE SCALE GENOMIC DNA]</scope>
    <source>
        <strain evidence="2 3">RyC-MR95</strain>
    </source>
</reference>
<dbReference type="STRING" id="568816.Acin_1571"/>
<keyword evidence="1" id="KW-1133">Transmembrane helix</keyword>
<feature type="transmembrane region" description="Helical" evidence="1">
    <location>
        <begin position="457"/>
        <end position="476"/>
    </location>
</feature>
<dbReference type="AlphaFoldDB" id="G4Q2Y3"/>
<dbReference type="InParanoid" id="G4Q2Y3"/>
<keyword evidence="1" id="KW-0812">Transmembrane</keyword>
<evidence type="ECO:0000256" key="1">
    <source>
        <dbReference type="SAM" id="Phobius"/>
    </source>
</evidence>
<feature type="transmembrane region" description="Helical" evidence="1">
    <location>
        <begin position="125"/>
        <end position="146"/>
    </location>
</feature>
<dbReference type="InterPro" id="IPR003474">
    <property type="entry name" value="Glcn_transporter"/>
</dbReference>
<feature type="transmembrane region" description="Helical" evidence="1">
    <location>
        <begin position="375"/>
        <end position="403"/>
    </location>
</feature>
<dbReference type="PANTHER" id="PTHR30354:SF11">
    <property type="entry name" value="PERMEASE"/>
    <property type="match status" value="1"/>
</dbReference>
<dbReference type="Pfam" id="PF02447">
    <property type="entry name" value="GntP_permease"/>
    <property type="match status" value="1"/>
</dbReference>
<feature type="transmembrane region" description="Helical" evidence="1">
    <location>
        <begin position="35"/>
        <end position="55"/>
    </location>
</feature>
<keyword evidence="1" id="KW-0472">Membrane</keyword>
<dbReference type="eggNOG" id="COG2610">
    <property type="taxonomic scope" value="Bacteria"/>
</dbReference>
<protein>
    <submittedName>
        <fullName evidence="2">Gluconate transporter</fullName>
    </submittedName>
</protein>
<feature type="transmembrane region" description="Helical" evidence="1">
    <location>
        <begin position="415"/>
        <end position="437"/>
    </location>
</feature>
<feature type="transmembrane region" description="Helical" evidence="1">
    <location>
        <begin position="261"/>
        <end position="281"/>
    </location>
</feature>
<gene>
    <name evidence="2" type="ordered locus">Acin_1571</name>
</gene>
<dbReference type="Proteomes" id="UP000007093">
    <property type="component" value="Chromosome"/>
</dbReference>
<feature type="transmembrane region" description="Helical" evidence="1">
    <location>
        <begin position="339"/>
        <end position="363"/>
    </location>
</feature>
<sequence>MREFQKMAESTRMLLGLSLGIITMIILVAKTKVHSFIAMLLAALITGIIGGMPIVTVKAADGKTIVGVINAITTGFGNTLSSTGIIIGLGVMMGAILEKSGAAERLAVSFIKAVGKGNEEWALGVTGWVVSIPVFADSAVVMLCPLCKAISKVTGKSVIGLGLALACGLQLTHVLVPPTPGPLTAAGMLGVDVGQMIAGGALLTIPMLIVVVPYCMWIGKKIYQVVNEDDEYVRPSKDGDVKRASTDLLDQFLNRDDLPGFWISAAPIVVPLFLILLKTVLDLAGVDKAAAYYPALALFGSPIVALMIGCLIAIYGLMPERKTKEVLDIMNEGIKDTGLIMLITGVGGSLGYVVRASGIGSVLGKMVVGLPIPAVLIPFCIAALMRIVLGSATVAIVTAASLTMPLMGQLTISPLLMAMSCCVGAISFGYFTDSGFWVWNGMFGVSDLKEQLACKTAVSMIMAGVGLVELLVIQFFL</sequence>
<evidence type="ECO:0000313" key="3">
    <source>
        <dbReference type="Proteomes" id="UP000007093"/>
    </source>
</evidence>
<proteinExistence type="predicted"/>
<dbReference type="GO" id="GO:0015128">
    <property type="term" value="F:gluconate transmembrane transporter activity"/>
    <property type="evidence" value="ECO:0007669"/>
    <property type="project" value="InterPro"/>
</dbReference>
<dbReference type="GO" id="GO:0005886">
    <property type="term" value="C:plasma membrane"/>
    <property type="evidence" value="ECO:0007669"/>
    <property type="project" value="TreeGrafter"/>
</dbReference>
<keyword evidence="3" id="KW-1185">Reference proteome</keyword>